<gene>
    <name evidence="3" type="ORF">AWB78_05612</name>
</gene>
<dbReference type="InterPro" id="IPR012334">
    <property type="entry name" value="Pectin_lyas_fold"/>
</dbReference>
<dbReference type="InterPro" id="IPR050909">
    <property type="entry name" value="Bact_Autotransporter_VF"/>
</dbReference>
<dbReference type="InterPro" id="IPR011050">
    <property type="entry name" value="Pectin_lyase_fold/virulence"/>
</dbReference>
<evidence type="ECO:0000259" key="2">
    <source>
        <dbReference type="SMART" id="SM00912"/>
    </source>
</evidence>
<evidence type="ECO:0000313" key="3">
    <source>
        <dbReference type="EMBL" id="SAK98084.1"/>
    </source>
</evidence>
<dbReference type="RefSeq" id="WP_062609214.1">
    <property type="nucleotide sequence ID" value="NZ_FCOX02000037.1"/>
</dbReference>
<feature type="chain" id="PRO_5007624515" evidence="1">
    <location>
        <begin position="41"/>
        <end position="786"/>
    </location>
</feature>
<dbReference type="Gene3D" id="2.160.20.10">
    <property type="entry name" value="Single-stranded right-handed beta-helix, Pectin lyase-like"/>
    <property type="match status" value="1"/>
</dbReference>
<keyword evidence="1" id="KW-0732">Signal</keyword>
<keyword evidence="4" id="KW-1185">Reference proteome</keyword>
<dbReference type="InterPro" id="IPR008638">
    <property type="entry name" value="FhaB/CdiA-like_TPS"/>
</dbReference>
<dbReference type="EMBL" id="FCOX02000037">
    <property type="protein sequence ID" value="SAK98084.1"/>
    <property type="molecule type" value="Genomic_DNA"/>
</dbReference>
<accession>A0A158DU51</accession>
<evidence type="ECO:0000313" key="4">
    <source>
        <dbReference type="Proteomes" id="UP000071859"/>
    </source>
</evidence>
<evidence type="ECO:0000256" key="1">
    <source>
        <dbReference type="SAM" id="SignalP"/>
    </source>
</evidence>
<proteinExistence type="predicted"/>
<feature type="domain" description="Filamentous haemagglutinin FhaB/tRNA nuclease CdiA-like TPS" evidence="2">
    <location>
        <begin position="41"/>
        <end position="152"/>
    </location>
</feature>
<dbReference type="NCBIfam" id="TIGR01901">
    <property type="entry name" value="adhes_NPXG"/>
    <property type="match status" value="1"/>
</dbReference>
<dbReference type="PROSITE" id="PS51257">
    <property type="entry name" value="PROKAR_LIPOPROTEIN"/>
    <property type="match status" value="1"/>
</dbReference>
<sequence length="786" mass="77841">MQRSNRPLLPHSRIQRARLRPLAVLVPLVAGLACANLADAAPPLPSGGQFVKGGGAINGGDQSVTINQTSSRGVIDWNSFSIGGGRQVTFNNGNGATLNRVTGGDPSVILGQLNATGSVYLVNPQGVLVGPGGVVATGGRFVASALDIGSDAFMNGGPLTLSGGGNGAVINLGKIGSSGGDVFLVSRTLTANFGSISATKGTAELATGSQVLLQDASGAQQVFVQAGSGGTALNAGAIQAAQASLQAADGNVYALAGNSSAIRATGTTTRDGHVWLVADKGTVHVNGNIAARNADGSGGTVETRANTLELAGANVQARTWKLGAPTFTVDQANADALARSLGNGTSVDAEASGGDLAVAGNVRWNGNASLTLGAAHSVTIGTGAAIGNTGNGNLTLRADANGIGNGGSVTNGGTIDWSKSGGIVSALYDMNGSYAPGTVLTNSGWSAAPFSGLRTQVTAYKLVNNLADLQKVSQNLAGNYALGKNIDASGTLYPNSFTPIGLTTTAPFTGQFDGFGHTIDKLRTQSDYTSKYAGMFGVIGASGVVRNLNLTNSTTGGSTSGPLGLLAGQNDGLVTYVNTTGSVGQNGFGGFGAGGVVGLNNGVVERSSSTADVGFQIPAGGLVGVNNGTIAQSYATGATRGGSHGSTGGLVAYNNGLITQSYATGGVGGFGGGGLVYTNGAKGVINESFAVGQVGGGGPPGDPEGGIAGYNQGAIHNNVYWNKVTTIRTKAAGSNSGTVPPDSNGLTTAQMSNASNFLDWNIPAGGVWAMPAGATHPVLQWQQAQP</sequence>
<dbReference type="Proteomes" id="UP000071859">
    <property type="component" value="Unassembled WGS sequence"/>
</dbReference>
<dbReference type="OrthoDB" id="218680at2"/>
<dbReference type="Gene3D" id="2.160.20.110">
    <property type="match status" value="1"/>
</dbReference>
<name>A0A158DU51_9BURK</name>
<comment type="caution">
    <text evidence="3">The sequence shown here is derived from an EMBL/GenBank/DDBJ whole genome shotgun (WGS) entry which is preliminary data.</text>
</comment>
<dbReference type="SUPFAM" id="SSF51126">
    <property type="entry name" value="Pectin lyase-like"/>
    <property type="match status" value="1"/>
</dbReference>
<feature type="signal peptide" evidence="1">
    <location>
        <begin position="1"/>
        <end position="40"/>
    </location>
</feature>
<dbReference type="Pfam" id="PF05860">
    <property type="entry name" value="TPS"/>
    <property type="match status" value="1"/>
</dbReference>
<dbReference type="PANTHER" id="PTHR12338:SF5">
    <property type="entry name" value="ANTIGEN 43-RELATED"/>
    <property type="match status" value="1"/>
</dbReference>
<dbReference type="AlphaFoldDB" id="A0A158DU51"/>
<dbReference type="PANTHER" id="PTHR12338">
    <property type="entry name" value="AUTOTRANSPORTER"/>
    <property type="match status" value="1"/>
</dbReference>
<organism evidence="3 4">
    <name type="scientific">Caballeronia calidae</name>
    <dbReference type="NCBI Taxonomy" id="1777139"/>
    <lineage>
        <taxon>Bacteria</taxon>
        <taxon>Pseudomonadati</taxon>
        <taxon>Pseudomonadota</taxon>
        <taxon>Betaproteobacteria</taxon>
        <taxon>Burkholderiales</taxon>
        <taxon>Burkholderiaceae</taxon>
        <taxon>Caballeronia</taxon>
    </lineage>
</organism>
<reference evidence="3" key="1">
    <citation type="submission" date="2016-01" db="EMBL/GenBank/DDBJ databases">
        <authorList>
            <person name="Peeters C."/>
        </authorList>
    </citation>
    <scope>NUCLEOTIDE SEQUENCE</scope>
    <source>
        <strain evidence="3">LMG 29321</strain>
    </source>
</reference>
<dbReference type="SMART" id="SM00912">
    <property type="entry name" value="Haemagg_act"/>
    <property type="match status" value="1"/>
</dbReference>
<protein>
    <submittedName>
        <fullName evidence="3">Filamentous hemagglutinin-like protein</fullName>
    </submittedName>
</protein>